<dbReference type="RefSeq" id="WP_058029455.1">
    <property type="nucleotide sequence ID" value="NZ_CP013187.1"/>
</dbReference>
<dbReference type="InterPro" id="IPR016130">
    <property type="entry name" value="Tyr_Pase_AS"/>
</dbReference>
<dbReference type="GO" id="GO:0016791">
    <property type="term" value="F:phosphatase activity"/>
    <property type="evidence" value="ECO:0007669"/>
    <property type="project" value="UniProtKB-ARBA"/>
</dbReference>
<organism evidence="3 4">
    <name type="scientific">Pseudoalteromonas phenolica</name>
    <dbReference type="NCBI Taxonomy" id="161398"/>
    <lineage>
        <taxon>Bacteria</taxon>
        <taxon>Pseudomonadati</taxon>
        <taxon>Pseudomonadota</taxon>
        <taxon>Gammaproteobacteria</taxon>
        <taxon>Alteromonadales</taxon>
        <taxon>Pseudoalteromonadaceae</taxon>
        <taxon>Pseudoalteromonas</taxon>
    </lineage>
</organism>
<evidence type="ECO:0000313" key="3">
    <source>
        <dbReference type="EMBL" id="ALO41740.1"/>
    </source>
</evidence>
<dbReference type="PATRIC" id="fig|161398.10.peg.1247"/>
<gene>
    <name evidence="3" type="ORF">PP2015_1225</name>
</gene>
<dbReference type="PROSITE" id="PS00383">
    <property type="entry name" value="TYR_PHOSPHATASE_1"/>
    <property type="match status" value="1"/>
</dbReference>
<dbReference type="KEGG" id="pphe:PP2015_1225"/>
<dbReference type="InterPro" id="IPR029021">
    <property type="entry name" value="Prot-tyrosine_phosphatase-like"/>
</dbReference>
<protein>
    <submittedName>
        <fullName evidence="3">Protein phosphatase</fullName>
    </submittedName>
</protein>
<dbReference type="PROSITE" id="PS50056">
    <property type="entry name" value="TYR_PHOSPHATASE_2"/>
    <property type="match status" value="1"/>
</dbReference>
<dbReference type="InterPro" id="IPR000387">
    <property type="entry name" value="Tyr_Pase_dom"/>
</dbReference>
<keyword evidence="1" id="KW-0378">Hydrolase</keyword>
<dbReference type="STRING" id="161398.PP2015_1225"/>
<dbReference type="AlphaFoldDB" id="A0A0S2K0B6"/>
<dbReference type="Gene3D" id="3.90.190.10">
    <property type="entry name" value="Protein tyrosine phosphatase superfamily"/>
    <property type="match status" value="1"/>
</dbReference>
<dbReference type="InterPro" id="IPR050561">
    <property type="entry name" value="PTP"/>
</dbReference>
<dbReference type="SUPFAM" id="SSF52799">
    <property type="entry name" value="(Phosphotyrosine protein) phosphatases II"/>
    <property type="match status" value="1"/>
</dbReference>
<evidence type="ECO:0000313" key="4">
    <source>
        <dbReference type="Proteomes" id="UP000061457"/>
    </source>
</evidence>
<evidence type="ECO:0000259" key="2">
    <source>
        <dbReference type="PROSITE" id="PS50056"/>
    </source>
</evidence>
<dbReference type="Proteomes" id="UP000061457">
    <property type="component" value="Chromosome I"/>
</dbReference>
<dbReference type="PANTHER" id="PTHR23339">
    <property type="entry name" value="TYROSINE SPECIFIC PROTEIN PHOSPHATASE AND DUAL SPECIFICITY PROTEIN PHOSPHATASE"/>
    <property type="match status" value="1"/>
</dbReference>
<evidence type="ECO:0000256" key="1">
    <source>
        <dbReference type="ARBA" id="ARBA00022801"/>
    </source>
</evidence>
<dbReference type="InterPro" id="IPR057023">
    <property type="entry name" value="PTP-SAK"/>
</dbReference>
<feature type="domain" description="Tyrosine specific protein phosphatases" evidence="2">
    <location>
        <begin position="86"/>
        <end position="157"/>
    </location>
</feature>
<name>A0A0S2K0B6_9GAMM</name>
<dbReference type="EMBL" id="CP013187">
    <property type="protein sequence ID" value="ALO41740.1"/>
    <property type="molecule type" value="Genomic_DNA"/>
</dbReference>
<proteinExistence type="predicted"/>
<accession>A0A0S2K0B6</accession>
<keyword evidence="4" id="KW-1185">Reference proteome</keyword>
<reference evidence="4" key="1">
    <citation type="submission" date="2015-11" db="EMBL/GenBank/DDBJ databases">
        <authorList>
            <person name="Kim K.M."/>
        </authorList>
    </citation>
    <scope>NUCLEOTIDE SEQUENCE [LARGE SCALE GENOMIC DNA]</scope>
    <source>
        <strain evidence="4">KCTC 12086</strain>
    </source>
</reference>
<dbReference type="Pfam" id="PF22784">
    <property type="entry name" value="PTP-SAK"/>
    <property type="match status" value="1"/>
</dbReference>
<sequence length="164" mass="17891">MSLHPFDKLTVKNDISFLFTPCPGIKDANLVDSVTQLKAAGASAIVTLMSDEELEENNASTLGEVCANQDITWFQLPISDDKGPDERFFDAWHKQKSALLTLLNTSATVAVHCKGGSGRTGLMIAILLVELGYSKAEAKEKVQAMRPKALSKPDQVSFFELYQA</sequence>
<dbReference type="OrthoDB" id="6293670at2"/>